<dbReference type="InterPro" id="IPR000326">
    <property type="entry name" value="PAP2/HPO"/>
</dbReference>
<accession>A0A8I1IVU8</accession>
<feature type="transmembrane region" description="Helical" evidence="1">
    <location>
        <begin position="92"/>
        <end position="113"/>
    </location>
</feature>
<evidence type="ECO:0000256" key="1">
    <source>
        <dbReference type="SAM" id="Phobius"/>
    </source>
</evidence>
<dbReference type="EMBL" id="JAEHFQ010000014">
    <property type="protein sequence ID" value="MBM0635623.1"/>
    <property type="molecule type" value="Genomic_DNA"/>
</dbReference>
<gene>
    <name evidence="3" type="ORF">JDW19_21155</name>
</gene>
<dbReference type="CDD" id="cd03392">
    <property type="entry name" value="PAP2_like_2"/>
    <property type="match status" value="1"/>
</dbReference>
<dbReference type="RefSeq" id="WP_165150063.1">
    <property type="nucleotide sequence ID" value="NZ_JAEHFQ010000014.1"/>
</dbReference>
<feature type="domain" description="Phosphatidic acid phosphatase type 2/haloperoxidase" evidence="2">
    <location>
        <begin position="92"/>
        <end position="204"/>
    </location>
</feature>
<proteinExistence type="predicted"/>
<evidence type="ECO:0000313" key="3">
    <source>
        <dbReference type="EMBL" id="MBM0635623.1"/>
    </source>
</evidence>
<feature type="transmembrane region" description="Helical" evidence="1">
    <location>
        <begin position="12"/>
        <end position="31"/>
    </location>
</feature>
<feature type="transmembrane region" description="Helical" evidence="1">
    <location>
        <begin position="133"/>
        <end position="151"/>
    </location>
</feature>
<feature type="transmembrane region" description="Helical" evidence="1">
    <location>
        <begin position="61"/>
        <end position="85"/>
    </location>
</feature>
<evidence type="ECO:0000313" key="4">
    <source>
        <dbReference type="Proteomes" id="UP000650605"/>
    </source>
</evidence>
<keyword evidence="1" id="KW-1133">Transmembrane helix</keyword>
<dbReference type="SMART" id="SM00014">
    <property type="entry name" value="acidPPc"/>
    <property type="match status" value="1"/>
</dbReference>
<dbReference type="AlphaFoldDB" id="A0A8I1IVU8"/>
<dbReference type="PANTHER" id="PTHR14969:SF13">
    <property type="entry name" value="AT30094P"/>
    <property type="match status" value="1"/>
</dbReference>
<reference evidence="3" key="1">
    <citation type="submission" date="2020-12" db="EMBL/GenBank/DDBJ databases">
        <title>Paenibacillus polymyxa LMG 27872: a double-edged sword.</title>
        <authorList>
            <person name="Langendries S."/>
            <person name="Garcia Mendez S."/>
            <person name="Beirinckx S."/>
            <person name="Viaene T."/>
            <person name="Baeyen S."/>
            <person name="Goeminne G."/>
            <person name="Willems A."/>
            <person name="Debode J."/>
            <person name="Goormachtig S."/>
        </authorList>
    </citation>
    <scope>NUCLEOTIDE SEQUENCE</scope>
    <source>
        <strain evidence="3">LMG 27872</strain>
    </source>
</reference>
<sequence length="229" mass="25843">MKQTSTKLPISLALLTCIVCAFGFGLVALWVSDHQVRHFDQEIISAIGQLESPAMTRLMKFFTMIGSGIPVVIIILIAMFVLYRVLGHRRELLFLAAGVLGSVMLNTILKLLFQRARPEINRIIEENGYSFPSGHSMTAFSMYAALTFLVWKHVPSRLGRILLIVLSSLLIVAIGTSRIYLGVHYPSDVVGGYFMSGCWMAACIWFYQRYEERRMLSLRSKSQHNGLHK</sequence>
<dbReference type="Proteomes" id="UP000650605">
    <property type="component" value="Unassembled WGS sequence"/>
</dbReference>
<comment type="caution">
    <text evidence="3">The sequence shown here is derived from an EMBL/GenBank/DDBJ whole genome shotgun (WGS) entry which is preliminary data.</text>
</comment>
<protein>
    <submittedName>
        <fullName evidence="3">Phosphatase PAP2 family protein</fullName>
    </submittedName>
</protein>
<dbReference type="Pfam" id="PF01569">
    <property type="entry name" value="PAP2"/>
    <property type="match status" value="1"/>
</dbReference>
<organism evidence="3 4">
    <name type="scientific">Paenibacillus polymyxa</name>
    <name type="common">Bacillus polymyxa</name>
    <dbReference type="NCBI Taxonomy" id="1406"/>
    <lineage>
        <taxon>Bacteria</taxon>
        <taxon>Bacillati</taxon>
        <taxon>Bacillota</taxon>
        <taxon>Bacilli</taxon>
        <taxon>Bacillales</taxon>
        <taxon>Paenibacillaceae</taxon>
        <taxon>Paenibacillus</taxon>
    </lineage>
</organism>
<name>A0A8I1IVU8_PAEPO</name>
<feature type="transmembrane region" description="Helical" evidence="1">
    <location>
        <begin position="189"/>
        <end position="207"/>
    </location>
</feature>
<feature type="transmembrane region" description="Helical" evidence="1">
    <location>
        <begin position="163"/>
        <end position="183"/>
    </location>
</feature>
<evidence type="ECO:0000259" key="2">
    <source>
        <dbReference type="SMART" id="SM00014"/>
    </source>
</evidence>
<keyword evidence="1" id="KW-0812">Transmembrane</keyword>
<dbReference type="SUPFAM" id="SSF48317">
    <property type="entry name" value="Acid phosphatase/Vanadium-dependent haloperoxidase"/>
    <property type="match status" value="1"/>
</dbReference>
<dbReference type="PANTHER" id="PTHR14969">
    <property type="entry name" value="SPHINGOSINE-1-PHOSPHATE PHOSPHOHYDROLASE"/>
    <property type="match status" value="1"/>
</dbReference>
<dbReference type="InterPro" id="IPR036938">
    <property type="entry name" value="PAP2/HPO_sf"/>
</dbReference>
<keyword evidence="1" id="KW-0472">Membrane</keyword>
<dbReference type="Gene3D" id="1.20.144.10">
    <property type="entry name" value="Phosphatidic acid phosphatase type 2/haloperoxidase"/>
    <property type="match status" value="2"/>
</dbReference>